<feature type="compositionally biased region" description="Basic and acidic residues" evidence="2">
    <location>
        <begin position="279"/>
        <end position="293"/>
    </location>
</feature>
<proteinExistence type="inferred from homology"/>
<dbReference type="Ensembl" id="ENSBMST00010007962.1">
    <property type="protein sequence ID" value="ENSBMSP00010007135.1"/>
    <property type="gene ID" value="ENSBMSG00010005294.1"/>
</dbReference>
<dbReference type="PANTHER" id="PTHR21859:SF55">
    <property type="entry name" value="SPERMATOGENESIS-ASSOCIATED PROTEIN 31A1-RELATED"/>
    <property type="match status" value="1"/>
</dbReference>
<feature type="compositionally biased region" description="Polar residues" evidence="2">
    <location>
        <begin position="106"/>
        <end position="118"/>
    </location>
</feature>
<feature type="region of interest" description="Disordered" evidence="2">
    <location>
        <begin position="259"/>
        <end position="362"/>
    </location>
</feature>
<name>A0A8C0CIX5_BALMU</name>
<dbReference type="AlphaFoldDB" id="A0A8C0CIX5"/>
<evidence type="ECO:0000256" key="1">
    <source>
        <dbReference type="ARBA" id="ARBA00035009"/>
    </source>
</evidence>
<feature type="compositionally biased region" description="Basic and acidic residues" evidence="2">
    <location>
        <begin position="63"/>
        <end position="73"/>
    </location>
</feature>
<sequence>MPTVNLMDSHTDVLLPADILASHRSLSSSQREHASEDAPAFQVVPHDLNVSEQSSQGNQGQQEPRKAKVRDPCKGQFASNMFAPTDEREDDWSSKPGEYEERSSGLKASQASGMSHASQVRERGESLGSKHPQLSPEKRELSPESQKWTRHFLQYLSRNKKGKGTEESLQKGKPVSATAHHQEPIKGKSGVESRAIDPRAIGTAVGQVLVDKLGLHQGLCASELNQHPEQLQAPAEGHSHYHRVLSSSEQRRVLKNTAYSHQATPKDHSYLNNSRHTRGRGDKLAFPPRELESPVRPCQHRPRVAGDSGHLRHHPTCPRKCVPSGQPERASHASPGRKAVQEKAQFMQGKPASSHVNTLSMC</sequence>
<comment type="similarity">
    <text evidence="1">Belongs to the SPATA31 family.</text>
</comment>
<feature type="compositionally biased region" description="Low complexity" evidence="2">
    <location>
        <begin position="51"/>
        <end position="62"/>
    </location>
</feature>
<feature type="compositionally biased region" description="Basic and acidic residues" evidence="2">
    <location>
        <begin position="180"/>
        <end position="192"/>
    </location>
</feature>
<protein>
    <submittedName>
        <fullName evidence="3">Uncharacterized protein</fullName>
    </submittedName>
</protein>
<evidence type="ECO:0000256" key="2">
    <source>
        <dbReference type="SAM" id="MobiDB-lite"/>
    </source>
</evidence>
<organism evidence="3">
    <name type="scientific">Balaenoptera musculus</name>
    <name type="common">Blue whale</name>
    <dbReference type="NCBI Taxonomy" id="9771"/>
    <lineage>
        <taxon>Eukaryota</taxon>
        <taxon>Metazoa</taxon>
        <taxon>Chordata</taxon>
        <taxon>Craniata</taxon>
        <taxon>Vertebrata</taxon>
        <taxon>Euteleostomi</taxon>
        <taxon>Mammalia</taxon>
        <taxon>Eutheria</taxon>
        <taxon>Laurasiatheria</taxon>
        <taxon>Artiodactyla</taxon>
        <taxon>Whippomorpha</taxon>
        <taxon>Cetacea</taxon>
        <taxon>Mysticeti</taxon>
        <taxon>Balaenopteridae</taxon>
        <taxon>Balaenoptera</taxon>
    </lineage>
</organism>
<dbReference type="PANTHER" id="PTHR21859">
    <property type="entry name" value="ACROSOME-SPECIFIC PROTEIN"/>
    <property type="match status" value="1"/>
</dbReference>
<dbReference type="OMA" id="HEREDPK"/>
<feature type="region of interest" description="Disordered" evidence="2">
    <location>
        <begin position="24"/>
        <end position="192"/>
    </location>
</feature>
<feature type="compositionally biased region" description="Basic and acidic residues" evidence="2">
    <location>
        <begin position="91"/>
        <end position="104"/>
    </location>
</feature>
<reference evidence="3" key="1">
    <citation type="submission" date="2023-09" db="UniProtKB">
        <authorList>
            <consortium name="Ensembl"/>
        </authorList>
    </citation>
    <scope>IDENTIFICATION</scope>
</reference>
<evidence type="ECO:0000313" key="3">
    <source>
        <dbReference type="Ensembl" id="ENSBMSP00010007135.1"/>
    </source>
</evidence>
<dbReference type="GeneTree" id="ENSGT00950000183043"/>
<accession>A0A8C0CIX5</accession>